<proteinExistence type="predicted"/>
<gene>
    <name evidence="1" type="ORF">CC1G_01549</name>
</gene>
<dbReference type="HOGENOM" id="CLU_605521_0_0_1"/>
<dbReference type="VEuPathDB" id="FungiDB:CC1G_01549"/>
<accession>A8NI03</accession>
<name>A8NI03_COPC7</name>
<dbReference type="EMBL" id="AACS02000010">
    <property type="protein sequence ID" value="EAU87902.2"/>
    <property type="molecule type" value="Genomic_DNA"/>
</dbReference>
<evidence type="ECO:0000313" key="2">
    <source>
        <dbReference type="Proteomes" id="UP000001861"/>
    </source>
</evidence>
<dbReference type="SUPFAM" id="SSF52047">
    <property type="entry name" value="RNI-like"/>
    <property type="match status" value="1"/>
</dbReference>
<reference evidence="1 2" key="1">
    <citation type="journal article" date="2010" name="Proc. Natl. Acad. Sci. U.S.A.">
        <title>Insights into evolution of multicellular fungi from the assembled chromosomes of the mushroom Coprinopsis cinerea (Coprinus cinereus).</title>
        <authorList>
            <person name="Stajich J.E."/>
            <person name="Wilke S.K."/>
            <person name="Ahren D."/>
            <person name="Au C.H."/>
            <person name="Birren B.W."/>
            <person name="Borodovsky M."/>
            <person name="Burns C."/>
            <person name="Canback B."/>
            <person name="Casselton L.A."/>
            <person name="Cheng C.K."/>
            <person name="Deng J."/>
            <person name="Dietrich F.S."/>
            <person name="Fargo D.C."/>
            <person name="Farman M.L."/>
            <person name="Gathman A.C."/>
            <person name="Goldberg J."/>
            <person name="Guigo R."/>
            <person name="Hoegger P.J."/>
            <person name="Hooker J.B."/>
            <person name="Huggins A."/>
            <person name="James T.Y."/>
            <person name="Kamada T."/>
            <person name="Kilaru S."/>
            <person name="Kodira C."/>
            <person name="Kues U."/>
            <person name="Kupfer D."/>
            <person name="Kwan H.S."/>
            <person name="Lomsadze A."/>
            <person name="Li W."/>
            <person name="Lilly W.W."/>
            <person name="Ma L.J."/>
            <person name="Mackey A.J."/>
            <person name="Manning G."/>
            <person name="Martin F."/>
            <person name="Muraguchi H."/>
            <person name="Natvig D.O."/>
            <person name="Palmerini H."/>
            <person name="Ramesh M.A."/>
            <person name="Rehmeyer C.J."/>
            <person name="Roe B.A."/>
            <person name="Shenoy N."/>
            <person name="Stanke M."/>
            <person name="Ter-Hovhannisyan V."/>
            <person name="Tunlid A."/>
            <person name="Velagapudi R."/>
            <person name="Vision T.J."/>
            <person name="Zeng Q."/>
            <person name="Zolan M.E."/>
            <person name="Pukkila P.J."/>
        </authorList>
    </citation>
    <scope>NUCLEOTIDE SEQUENCE [LARGE SCALE GENOMIC DNA]</scope>
    <source>
        <strain evidence="2">Okayama-7 / 130 / ATCC MYA-4618 / FGSC 9003</strain>
    </source>
</reference>
<dbReference type="InParanoid" id="A8NI03"/>
<dbReference type="InterPro" id="IPR032675">
    <property type="entry name" value="LRR_dom_sf"/>
</dbReference>
<dbReference type="KEGG" id="cci:CC1G_01549"/>
<comment type="caution">
    <text evidence="1">The sequence shown here is derived from an EMBL/GenBank/DDBJ whole genome shotgun (WGS) entry which is preliminary data.</text>
</comment>
<protein>
    <submittedName>
        <fullName evidence="1">Uncharacterized protein</fullName>
    </submittedName>
</protein>
<organism evidence="1 2">
    <name type="scientific">Coprinopsis cinerea (strain Okayama-7 / 130 / ATCC MYA-4618 / FGSC 9003)</name>
    <name type="common">Inky cap fungus</name>
    <name type="synonym">Hormographiella aspergillata</name>
    <dbReference type="NCBI Taxonomy" id="240176"/>
    <lineage>
        <taxon>Eukaryota</taxon>
        <taxon>Fungi</taxon>
        <taxon>Dikarya</taxon>
        <taxon>Basidiomycota</taxon>
        <taxon>Agaricomycotina</taxon>
        <taxon>Agaricomycetes</taxon>
        <taxon>Agaricomycetidae</taxon>
        <taxon>Agaricales</taxon>
        <taxon>Agaricineae</taxon>
        <taxon>Psathyrellaceae</taxon>
        <taxon>Coprinopsis</taxon>
    </lineage>
</organism>
<dbReference type="AlphaFoldDB" id="A8NI03"/>
<sequence>MLKRYLGWSANAPLKIQLDGLGIYHDRITQNGMHPALALLMEHASRWSVVKFRDVPFQTINSLRAVKGQFGELRSLNFSALASDYSHIPFADQLDAFEDAGRLEVVKISAVIPGGGILIPWDNLKSFACVVDRRGLAIPVEELSSLEELEIVQGGDDDSFGRPKKVIPGLKVLRYSYNTVGGRGDTSSRSISRLRLPTLEDVQMKNCKISDLSLLITASKCGHHLRRIAFRTQQSLIPGELTGLLEATPYLAELDISQPPDQDAKMLVYVPQNSSPGAPTFLPHLERLHIHCTSTGSRNTHRIYCEIGRTRCDIDLDSSLIRQLKEFRLVFETKGLRSLAISQGLGLSELVSEPELLEGSRILRAQGLISGWTEVILRNIRNAERIKPSVAKAPTKKHLSTFKKISSQLCSVLDEIEHFTSREVTEQELTAVQVSLFYPFDHFNRLISQEEL</sequence>
<dbReference type="Proteomes" id="UP000001861">
    <property type="component" value="Unassembled WGS sequence"/>
</dbReference>
<dbReference type="RefSeq" id="XP_001833872.2">
    <property type="nucleotide sequence ID" value="XM_001833820.2"/>
</dbReference>
<keyword evidence="2" id="KW-1185">Reference proteome</keyword>
<evidence type="ECO:0000313" key="1">
    <source>
        <dbReference type="EMBL" id="EAU87902.2"/>
    </source>
</evidence>
<dbReference type="Gene3D" id="3.80.10.10">
    <property type="entry name" value="Ribonuclease Inhibitor"/>
    <property type="match status" value="1"/>
</dbReference>
<dbReference type="GeneID" id="6010376"/>